<name>C9R9E7_AMMDK</name>
<protein>
    <submittedName>
        <fullName evidence="3">Copper amine oxidase domain protein</fullName>
    </submittedName>
</protein>
<dbReference type="Pfam" id="PF07833">
    <property type="entry name" value="Cu_amine_oxidN1"/>
    <property type="match status" value="1"/>
</dbReference>
<feature type="domain" description="Copper amine oxidase-like N-terminal" evidence="2">
    <location>
        <begin position="440"/>
        <end position="543"/>
    </location>
</feature>
<dbReference type="KEGG" id="adg:Adeg_1842"/>
<dbReference type="SUPFAM" id="SSF55383">
    <property type="entry name" value="Copper amine oxidase, domain N"/>
    <property type="match status" value="1"/>
</dbReference>
<dbReference type="STRING" id="429009.Adeg_1842"/>
<dbReference type="HOGENOM" id="CLU_037609_0_0_9"/>
<evidence type="ECO:0000313" key="4">
    <source>
        <dbReference type="Proteomes" id="UP000002620"/>
    </source>
</evidence>
<dbReference type="Proteomes" id="UP000002620">
    <property type="component" value="Chromosome"/>
</dbReference>
<organism evidence="3 4">
    <name type="scientific">Ammonifex degensii (strain DSM 10501 / KC4)</name>
    <dbReference type="NCBI Taxonomy" id="429009"/>
    <lineage>
        <taxon>Bacteria</taxon>
        <taxon>Bacillati</taxon>
        <taxon>Bacillota</taxon>
        <taxon>Clostridia</taxon>
        <taxon>Thermoanaerobacterales</taxon>
        <taxon>Thermoanaerobacteraceae</taxon>
        <taxon>Ammonifex</taxon>
    </lineage>
</organism>
<feature type="chain" id="PRO_5003001096" evidence="1">
    <location>
        <begin position="26"/>
        <end position="553"/>
    </location>
</feature>
<dbReference type="RefSeq" id="WP_015739803.1">
    <property type="nucleotide sequence ID" value="NC_013385.1"/>
</dbReference>
<dbReference type="EMBL" id="CP001785">
    <property type="protein sequence ID" value="ACX52926.1"/>
    <property type="molecule type" value="Genomic_DNA"/>
</dbReference>
<accession>C9R9E7</accession>
<evidence type="ECO:0000259" key="2">
    <source>
        <dbReference type="Pfam" id="PF07833"/>
    </source>
</evidence>
<reference evidence="3 4" key="1">
    <citation type="submission" date="2009-10" db="EMBL/GenBank/DDBJ databases">
        <title>Complete sequence of chromosome of Ammonifex degensii KC4.</title>
        <authorList>
            <consortium name="US DOE Joint Genome Institute"/>
            <person name="Kerfeld C."/>
            <person name="Goodner B."/>
            <person name="Huber H."/>
            <person name="Stetter K."/>
            <person name="Lucas S."/>
            <person name="Copeland A."/>
            <person name="Lapidus A."/>
            <person name="Glavina del Rio T."/>
            <person name="Dalin E."/>
            <person name="Tice H."/>
            <person name="Bruce D."/>
            <person name="Goodwin L."/>
            <person name="Pitluck S."/>
            <person name="Saunders E."/>
            <person name="Brettin T."/>
            <person name="Detter J.C."/>
            <person name="Han C."/>
            <person name="Larimer F."/>
            <person name="Land M."/>
            <person name="Hauser L."/>
            <person name="Kyrpides N."/>
            <person name="Ovchinnikova G."/>
            <person name="Richardson P."/>
        </authorList>
    </citation>
    <scope>NUCLEOTIDE SEQUENCE [LARGE SCALE GENOMIC DNA]</scope>
    <source>
        <strain evidence="4">DSM 10501 / KC4</strain>
    </source>
</reference>
<feature type="signal peptide" evidence="1">
    <location>
        <begin position="1"/>
        <end position="25"/>
    </location>
</feature>
<keyword evidence="1" id="KW-0732">Signal</keyword>
<evidence type="ECO:0000256" key="1">
    <source>
        <dbReference type="SAM" id="SignalP"/>
    </source>
</evidence>
<dbReference type="Gene3D" id="3.30.457.10">
    <property type="entry name" value="Copper amine oxidase-like, N-terminal domain"/>
    <property type="match status" value="1"/>
</dbReference>
<evidence type="ECO:0000313" key="3">
    <source>
        <dbReference type="EMBL" id="ACX52926.1"/>
    </source>
</evidence>
<dbReference type="AlphaFoldDB" id="C9R9E7"/>
<gene>
    <name evidence="3" type="ordered locus">Adeg_1842</name>
</gene>
<dbReference type="InterPro" id="IPR012854">
    <property type="entry name" value="Cu_amine_oxidase-like_N"/>
</dbReference>
<dbReference type="eggNOG" id="COG4991">
    <property type="taxonomic scope" value="Bacteria"/>
</dbReference>
<sequence>MRRKSFLVITLSVWLCLSLALGAAAQTRSPQEMLLDQIGDFSGIYSGEFYDKSFGKGQLKITRFSGSLAQELGMNLQGAIIDLDSKLNTPEKKMSVEMQVNLQGKTYPVRIYFDGDKLILDKSFLELVQHMLPPDALPPGDIQQLPRYLYLQGPEIGNLWKTMSDYRDQQMPSEFRELLRFFLEAIPSKYFHVTPTKFTLELDQTGWEEVLYNLVEKVKNEKERFAGIIADIVAQSAPPEVMLPGAKSPEEMKAEIKADIIRSIENAVKSGDYPTREGVRELAQNFRLKEFRYQASLLPGGAKELKAAWIFADQGKTLGELEVHSSCEGTRSNFQGTTNLKLNLSLPDGNIRVNGALTSNVSIRGQKADSRAVITARAVDEKTEELYLDAELVAESISQVDPEVKVETPKLTPENSLNLTALMPGPAPTPVVPGGGVIITINGQPLFTEPPAFIDRNGRTMVPARALAEALGCKVEWIETNKEVRVTKGDQVIRMYIGQSAYTVNGTTQKMDTAPIIVDDRTFVPLRFVAQELGVKLDVTQKDGLTVVNVLTQ</sequence>
<proteinExistence type="predicted"/>
<dbReference type="InterPro" id="IPR036582">
    <property type="entry name" value="Mao_N_sf"/>
</dbReference>
<keyword evidence="4" id="KW-1185">Reference proteome</keyword>